<keyword evidence="6" id="KW-0631">Potassium channel</keyword>
<keyword evidence="5 13" id="KW-0812">Transmembrane</keyword>
<evidence type="ECO:0000256" key="11">
    <source>
        <dbReference type="ARBA" id="ARBA00023303"/>
    </source>
</evidence>
<evidence type="ECO:0000256" key="2">
    <source>
        <dbReference type="ARBA" id="ARBA00006920"/>
    </source>
</evidence>
<sequence length="191" mass="21046">MTRGRLEAFSDGVIAIIITIMVLELKVPSGSDLDALIPVLPRFGGYALSFIMLGIYWSNHHHLLHTAKHVDGRVLWANLHLLFWLSLIPVAMAWAGDTHFAAWPVAAWGVVQLMAGTAYFILVRSLLALHGRDSVLAAAIGRDFKGIISVVLYLIGILLTLIGPLPAIAIYVLVAVIWLVPDRRIERTLDR</sequence>
<keyword evidence="10 13" id="KW-0472">Membrane</keyword>
<evidence type="ECO:0000256" key="13">
    <source>
        <dbReference type="SAM" id="Phobius"/>
    </source>
</evidence>
<comment type="caution">
    <text evidence="14">The sequence shown here is derived from an EMBL/GenBank/DDBJ whole genome shotgun (WGS) entry which is preliminary data.</text>
</comment>
<dbReference type="InterPro" id="IPR010617">
    <property type="entry name" value="TMEM175-like"/>
</dbReference>
<proteinExistence type="inferred from homology"/>
<evidence type="ECO:0000256" key="6">
    <source>
        <dbReference type="ARBA" id="ARBA00022826"/>
    </source>
</evidence>
<keyword evidence="4" id="KW-0633">Potassium transport</keyword>
<keyword evidence="11" id="KW-0407">Ion channel</keyword>
<feature type="transmembrane region" description="Helical" evidence="13">
    <location>
        <begin position="101"/>
        <end position="123"/>
    </location>
</feature>
<evidence type="ECO:0000256" key="12">
    <source>
        <dbReference type="ARBA" id="ARBA00034430"/>
    </source>
</evidence>
<evidence type="ECO:0000313" key="14">
    <source>
        <dbReference type="EMBL" id="TMQ71917.1"/>
    </source>
</evidence>
<feature type="transmembrane region" description="Helical" evidence="13">
    <location>
        <begin position="12"/>
        <end position="29"/>
    </location>
</feature>
<dbReference type="EMBL" id="VBPB01000131">
    <property type="protein sequence ID" value="TMQ71917.1"/>
    <property type="molecule type" value="Genomic_DNA"/>
</dbReference>
<comment type="similarity">
    <text evidence="2">Belongs to the TMEM175 family.</text>
</comment>
<keyword evidence="8 13" id="KW-1133">Transmembrane helix</keyword>
<evidence type="ECO:0000256" key="7">
    <source>
        <dbReference type="ARBA" id="ARBA00022958"/>
    </source>
</evidence>
<feature type="transmembrane region" description="Helical" evidence="13">
    <location>
        <begin position="75"/>
        <end position="95"/>
    </location>
</feature>
<dbReference type="Proteomes" id="UP000319771">
    <property type="component" value="Unassembled WGS sequence"/>
</dbReference>
<evidence type="ECO:0000256" key="10">
    <source>
        <dbReference type="ARBA" id="ARBA00023136"/>
    </source>
</evidence>
<accession>A0A538U7S3</accession>
<feature type="transmembrane region" description="Helical" evidence="13">
    <location>
        <begin position="161"/>
        <end position="181"/>
    </location>
</feature>
<gene>
    <name evidence="14" type="ORF">E6K81_08875</name>
</gene>
<evidence type="ECO:0000256" key="1">
    <source>
        <dbReference type="ARBA" id="ARBA00004141"/>
    </source>
</evidence>
<evidence type="ECO:0000256" key="9">
    <source>
        <dbReference type="ARBA" id="ARBA00023065"/>
    </source>
</evidence>
<protein>
    <submittedName>
        <fullName evidence="14">DUF1211 domain-containing protein</fullName>
    </submittedName>
</protein>
<dbReference type="Pfam" id="PF06736">
    <property type="entry name" value="TMEM175"/>
    <property type="match status" value="1"/>
</dbReference>
<evidence type="ECO:0000256" key="3">
    <source>
        <dbReference type="ARBA" id="ARBA00022448"/>
    </source>
</evidence>
<reference evidence="14 15" key="1">
    <citation type="journal article" date="2019" name="Nat. Microbiol.">
        <title>Mediterranean grassland soil C-N compound turnover is dependent on rainfall and depth, and is mediated by genomically divergent microorganisms.</title>
        <authorList>
            <person name="Diamond S."/>
            <person name="Andeer P.F."/>
            <person name="Li Z."/>
            <person name="Crits-Christoph A."/>
            <person name="Burstein D."/>
            <person name="Anantharaman K."/>
            <person name="Lane K.R."/>
            <person name="Thomas B.C."/>
            <person name="Pan C."/>
            <person name="Northen T.R."/>
            <person name="Banfield J.F."/>
        </authorList>
    </citation>
    <scope>NUCLEOTIDE SEQUENCE [LARGE SCALE GENOMIC DNA]</scope>
    <source>
        <strain evidence="14">WS_11</strain>
    </source>
</reference>
<organism evidence="14 15">
    <name type="scientific">Eiseniibacteriota bacterium</name>
    <dbReference type="NCBI Taxonomy" id="2212470"/>
    <lineage>
        <taxon>Bacteria</taxon>
        <taxon>Candidatus Eiseniibacteriota</taxon>
    </lineage>
</organism>
<keyword evidence="7" id="KW-0630">Potassium</keyword>
<feature type="transmembrane region" description="Helical" evidence="13">
    <location>
        <begin position="35"/>
        <end position="55"/>
    </location>
</feature>
<keyword evidence="9" id="KW-0406">Ion transport</keyword>
<dbReference type="GO" id="GO:0016020">
    <property type="term" value="C:membrane"/>
    <property type="evidence" value="ECO:0007669"/>
    <property type="project" value="UniProtKB-SubCell"/>
</dbReference>
<keyword evidence="3" id="KW-0813">Transport</keyword>
<name>A0A538U7S3_UNCEI</name>
<evidence type="ECO:0000256" key="5">
    <source>
        <dbReference type="ARBA" id="ARBA00022692"/>
    </source>
</evidence>
<comment type="subcellular location">
    <subcellularLocation>
        <location evidence="1">Membrane</location>
        <topology evidence="1">Multi-pass membrane protein</topology>
    </subcellularLocation>
</comment>
<dbReference type="GO" id="GO:0015252">
    <property type="term" value="F:proton channel activity"/>
    <property type="evidence" value="ECO:0007669"/>
    <property type="project" value="InterPro"/>
</dbReference>
<dbReference type="GO" id="GO:0005267">
    <property type="term" value="F:potassium channel activity"/>
    <property type="evidence" value="ECO:0007669"/>
    <property type="project" value="UniProtKB-KW"/>
</dbReference>
<comment type="catalytic activity">
    <reaction evidence="12">
        <text>K(+)(in) = K(+)(out)</text>
        <dbReference type="Rhea" id="RHEA:29463"/>
        <dbReference type="ChEBI" id="CHEBI:29103"/>
    </reaction>
</comment>
<evidence type="ECO:0000313" key="15">
    <source>
        <dbReference type="Proteomes" id="UP000319771"/>
    </source>
</evidence>
<evidence type="ECO:0000256" key="8">
    <source>
        <dbReference type="ARBA" id="ARBA00022989"/>
    </source>
</evidence>
<dbReference type="AlphaFoldDB" id="A0A538U7S3"/>
<evidence type="ECO:0000256" key="4">
    <source>
        <dbReference type="ARBA" id="ARBA00022538"/>
    </source>
</evidence>